<dbReference type="Gene3D" id="2.10.260.10">
    <property type="match status" value="1"/>
</dbReference>
<organism evidence="1 2">
    <name type="scientific">Paenibacillus kribbensis</name>
    <dbReference type="NCBI Taxonomy" id="172713"/>
    <lineage>
        <taxon>Bacteria</taxon>
        <taxon>Bacillati</taxon>
        <taxon>Bacillota</taxon>
        <taxon>Bacilli</taxon>
        <taxon>Bacillales</taxon>
        <taxon>Paenibacillaceae</taxon>
        <taxon>Paenibacillus</taxon>
    </lineage>
</organism>
<dbReference type="AlphaFoldDB" id="A0A222WTP3"/>
<dbReference type="InterPro" id="IPR037914">
    <property type="entry name" value="SpoVT-AbrB_sf"/>
</dbReference>
<dbReference type="KEGG" id="pkb:B4V02_24035"/>
<dbReference type="EMBL" id="CP020028">
    <property type="protein sequence ID" value="ASR49536.1"/>
    <property type="molecule type" value="Genomic_DNA"/>
</dbReference>
<evidence type="ECO:0000313" key="1">
    <source>
        <dbReference type="EMBL" id="ASR49536.1"/>
    </source>
</evidence>
<accession>A0A222WTP3</accession>
<dbReference type="SUPFAM" id="SSF89447">
    <property type="entry name" value="AbrB/MazE/MraZ-like"/>
    <property type="match status" value="1"/>
</dbReference>
<keyword evidence="2" id="KW-1185">Reference proteome</keyword>
<protein>
    <submittedName>
        <fullName evidence="1">Peptidase A2</fullName>
    </submittedName>
</protein>
<gene>
    <name evidence="1" type="ORF">B4V02_24035</name>
</gene>
<reference evidence="1 2" key="1">
    <citation type="submission" date="2017-03" db="EMBL/GenBank/DDBJ databases">
        <title>Complete genome sequence of Paenibacillus Kribbensis producing bioflocculants.</title>
        <authorList>
            <person name="Lee H.-G."/>
            <person name="Oh H.-M."/>
        </authorList>
    </citation>
    <scope>NUCLEOTIDE SEQUENCE [LARGE SCALE GENOMIC DNA]</scope>
    <source>
        <strain evidence="1 2">AM49</strain>
    </source>
</reference>
<dbReference type="Proteomes" id="UP000214666">
    <property type="component" value="Chromosome"/>
</dbReference>
<evidence type="ECO:0000313" key="2">
    <source>
        <dbReference type="Proteomes" id="UP000214666"/>
    </source>
</evidence>
<dbReference type="STRING" id="172713.GCA_001705305_05350"/>
<name>A0A222WTP3_9BACL</name>
<sequence>MMYAKMTRNLESFGRVVIPKDTLTTCNIVPHDSVEFFIDAESRTIALRKYSGHSCTFCNSSEELSHFKGSLICKNCTYTLKII</sequence>
<proteinExistence type="predicted"/>